<dbReference type="Proteomes" id="UP001057877">
    <property type="component" value="Chromosome"/>
</dbReference>
<dbReference type="RefSeq" id="WP_258386121.1">
    <property type="nucleotide sequence ID" value="NZ_CP091430.1"/>
</dbReference>
<evidence type="ECO:0000313" key="1">
    <source>
        <dbReference type="EMBL" id="UVI30051.1"/>
    </source>
</evidence>
<keyword evidence="2" id="KW-1185">Reference proteome</keyword>
<organism evidence="1 2">
    <name type="scientific">Paenibacillus spongiae</name>
    <dbReference type="NCBI Taxonomy" id="2909671"/>
    <lineage>
        <taxon>Bacteria</taxon>
        <taxon>Bacillati</taxon>
        <taxon>Bacillota</taxon>
        <taxon>Bacilli</taxon>
        <taxon>Bacillales</taxon>
        <taxon>Paenibacillaceae</taxon>
        <taxon>Paenibacillus</taxon>
    </lineage>
</organism>
<dbReference type="EMBL" id="CP091430">
    <property type="protein sequence ID" value="UVI30051.1"/>
    <property type="molecule type" value="Genomic_DNA"/>
</dbReference>
<proteinExistence type="predicted"/>
<sequence>MENETIRVTLVVKETGGELRQIDERLWKKGMLDALQHANYLTVGGSEYETVEGRLNIDSQTLELLVIPVLHGTRIK</sequence>
<protein>
    <submittedName>
        <fullName evidence="1">Uncharacterized protein</fullName>
    </submittedName>
</protein>
<reference evidence="1" key="1">
    <citation type="submission" date="2022-01" db="EMBL/GenBank/DDBJ databases">
        <title>Paenibacillus spongiae sp. nov., isolated from marine sponge.</title>
        <authorList>
            <person name="Li Z."/>
            <person name="Zhang M."/>
        </authorList>
    </citation>
    <scope>NUCLEOTIDE SEQUENCE</scope>
    <source>
        <strain evidence="1">PHS-Z3</strain>
    </source>
</reference>
<evidence type="ECO:0000313" key="2">
    <source>
        <dbReference type="Proteomes" id="UP001057877"/>
    </source>
</evidence>
<name>A0ABY5S800_9BACL</name>
<gene>
    <name evidence="1" type="ORF">L1F29_32515</name>
</gene>
<accession>A0ABY5S800</accession>